<feature type="binding site" evidence="12">
    <location>
        <position position="234"/>
    </location>
    <ligand>
        <name>Zn(2+)</name>
        <dbReference type="ChEBI" id="CHEBI:29105"/>
    </ligand>
</feature>
<keyword evidence="10 12" id="KW-0648">Protein biosynthesis</keyword>
<comment type="caution">
    <text evidence="14">The sequence shown here is derived from an EMBL/GenBank/DDBJ whole genome shotgun (WGS) entry which is preliminary data.</text>
</comment>
<keyword evidence="7 12" id="KW-0547">Nucleotide-binding</keyword>
<dbReference type="InterPro" id="IPR015273">
    <property type="entry name" value="Cys-tRNA-synt_Ia_DALR"/>
</dbReference>
<dbReference type="Gene3D" id="3.40.50.620">
    <property type="entry name" value="HUPs"/>
    <property type="match status" value="1"/>
</dbReference>
<feature type="short sequence motif" description="'KMSKS' region" evidence="12">
    <location>
        <begin position="266"/>
        <end position="270"/>
    </location>
</feature>
<evidence type="ECO:0000256" key="6">
    <source>
        <dbReference type="ARBA" id="ARBA00022723"/>
    </source>
</evidence>
<dbReference type="AlphaFoldDB" id="A0A498C4Y4"/>
<keyword evidence="6 12" id="KW-0479">Metal-binding</keyword>
<evidence type="ECO:0000256" key="9">
    <source>
        <dbReference type="ARBA" id="ARBA00022840"/>
    </source>
</evidence>
<dbReference type="Gene3D" id="1.20.120.1910">
    <property type="entry name" value="Cysteine-tRNA ligase, C-terminal anti-codon recognition domain"/>
    <property type="match status" value="1"/>
</dbReference>
<evidence type="ECO:0000256" key="10">
    <source>
        <dbReference type="ARBA" id="ARBA00022917"/>
    </source>
</evidence>
<keyword evidence="8 12" id="KW-0862">Zinc</keyword>
<dbReference type="GO" id="GO:0008270">
    <property type="term" value="F:zinc ion binding"/>
    <property type="evidence" value="ECO:0007669"/>
    <property type="project" value="UniProtKB-UniRule"/>
</dbReference>
<comment type="cofactor">
    <cofactor evidence="12">
        <name>Zn(2+)</name>
        <dbReference type="ChEBI" id="CHEBI:29105"/>
    </cofactor>
    <text evidence="12">Binds 1 zinc ion per subunit.</text>
</comment>
<evidence type="ECO:0000256" key="5">
    <source>
        <dbReference type="ARBA" id="ARBA00022598"/>
    </source>
</evidence>
<dbReference type="Pfam" id="PF23493">
    <property type="entry name" value="CysS_C"/>
    <property type="match status" value="1"/>
</dbReference>
<dbReference type="SUPFAM" id="SSF47323">
    <property type="entry name" value="Anticodon-binding domain of a subclass of class I aminoacyl-tRNA synthetases"/>
    <property type="match status" value="1"/>
</dbReference>
<dbReference type="SMART" id="SM00840">
    <property type="entry name" value="DALR_2"/>
    <property type="match status" value="1"/>
</dbReference>
<sequence length="461" mass="51933">MLHIHNSLTQRKERFEPIDPGHVRMYVCGMTVYDYCHLGHARALVVFDMVARYLRHQGYRLTFVRNITDIDDKIIRRAAELGEPMGALTERFITAMHEDAEALGVLPPDHEPRATGHIDPIVAMIQRLIERGHAYATDEGDVYFSVASYPDYGRLSGEKLEDLRAGARVEVGERKRDPVDFALWKAARPGEPAWPSPWGDGRPGWHIECSAMSTEILGEHFDIHGGGLDLKFPHHENEIAQSECATSHPFVNYWMHNGHVRINDEKMAKSLGNFFTVREVLAEHRAETVRLFLLSSHYRSPLNYSRDGLQQAQGALERLYLSLRGLPEAPVPDPDPEGYRARFQAAMDDDFNTPEALAVLFDLAREVNRLRQQDDQGAAAMGALLKDLGGVLGLLQDDPQAFLRGGGADSDDDAEIDALVERRTEARKNKDFAEADRIRDTLAERGIILEDGPQGTTWRRK</sequence>
<dbReference type="GO" id="GO:0005829">
    <property type="term" value="C:cytosol"/>
    <property type="evidence" value="ECO:0007669"/>
    <property type="project" value="TreeGrafter"/>
</dbReference>
<dbReference type="GO" id="GO:0006423">
    <property type="term" value="P:cysteinyl-tRNA aminoacylation"/>
    <property type="evidence" value="ECO:0007669"/>
    <property type="project" value="UniProtKB-UniRule"/>
</dbReference>
<evidence type="ECO:0000313" key="14">
    <source>
        <dbReference type="EMBL" id="RLK50672.1"/>
    </source>
</evidence>
<dbReference type="PRINTS" id="PR00983">
    <property type="entry name" value="TRNASYNTHCYS"/>
</dbReference>
<dbReference type="OrthoDB" id="9815130at2"/>
<comment type="subcellular location">
    <subcellularLocation>
        <location evidence="1 12">Cytoplasm</location>
    </subcellularLocation>
</comment>
<dbReference type="HAMAP" id="MF_00041">
    <property type="entry name" value="Cys_tRNA_synth"/>
    <property type="match status" value="1"/>
</dbReference>
<feature type="domain" description="Cysteinyl-tRNA synthetase class Ia DALR" evidence="13">
    <location>
        <begin position="342"/>
        <end position="403"/>
    </location>
</feature>
<evidence type="ECO:0000256" key="1">
    <source>
        <dbReference type="ARBA" id="ARBA00004496"/>
    </source>
</evidence>
<dbReference type="EMBL" id="RCDA01000001">
    <property type="protein sequence ID" value="RLK50672.1"/>
    <property type="molecule type" value="Genomic_DNA"/>
</dbReference>
<dbReference type="PANTHER" id="PTHR10890">
    <property type="entry name" value="CYSTEINYL-TRNA SYNTHETASE"/>
    <property type="match status" value="1"/>
</dbReference>
<dbReference type="RefSeq" id="WP_121441140.1">
    <property type="nucleotide sequence ID" value="NZ_RCDA01000001.1"/>
</dbReference>
<dbReference type="GO" id="GO:0005524">
    <property type="term" value="F:ATP binding"/>
    <property type="evidence" value="ECO:0007669"/>
    <property type="project" value="UniProtKB-UniRule"/>
</dbReference>
<feature type="binding site" evidence="12">
    <location>
        <position position="238"/>
    </location>
    <ligand>
        <name>Zn(2+)</name>
        <dbReference type="ChEBI" id="CHEBI:29105"/>
    </ligand>
</feature>
<dbReference type="InterPro" id="IPR015803">
    <property type="entry name" value="Cys-tRNA-ligase"/>
</dbReference>
<dbReference type="InterPro" id="IPR032678">
    <property type="entry name" value="tRNA-synt_1_cat_dom"/>
</dbReference>
<protein>
    <recommendedName>
        <fullName evidence="12">Cysteine--tRNA ligase</fullName>
        <ecNumber evidence="12">6.1.1.16</ecNumber>
    </recommendedName>
    <alternativeName>
        <fullName evidence="12">Cysteinyl-tRNA synthetase</fullName>
        <shortName evidence="12">CysRS</shortName>
    </alternativeName>
</protein>
<dbReference type="CDD" id="cd07963">
    <property type="entry name" value="Anticodon_Ia_Cys"/>
    <property type="match status" value="1"/>
</dbReference>
<comment type="subunit">
    <text evidence="3 12">Monomer.</text>
</comment>
<dbReference type="InterPro" id="IPR056411">
    <property type="entry name" value="CysS_C"/>
</dbReference>
<feature type="binding site" evidence="12">
    <location>
        <position position="269"/>
    </location>
    <ligand>
        <name>ATP</name>
        <dbReference type="ChEBI" id="CHEBI:30616"/>
    </ligand>
</feature>
<evidence type="ECO:0000256" key="11">
    <source>
        <dbReference type="ARBA" id="ARBA00023146"/>
    </source>
</evidence>
<evidence type="ECO:0000256" key="7">
    <source>
        <dbReference type="ARBA" id="ARBA00022741"/>
    </source>
</evidence>
<dbReference type="Pfam" id="PF01406">
    <property type="entry name" value="tRNA-synt_1e"/>
    <property type="match status" value="1"/>
</dbReference>
<comment type="similarity">
    <text evidence="2 12">Belongs to the class-I aminoacyl-tRNA synthetase family.</text>
</comment>
<accession>A0A498C4Y4</accession>
<evidence type="ECO:0000256" key="12">
    <source>
        <dbReference type="HAMAP-Rule" id="MF_00041"/>
    </source>
</evidence>
<keyword evidence="5 12" id="KW-0436">Ligase</keyword>
<dbReference type="InterPro" id="IPR024909">
    <property type="entry name" value="Cys-tRNA/MSH_ligase"/>
</dbReference>
<proteinExistence type="inferred from homology"/>
<name>A0A498C4Y4_9GAMM</name>
<comment type="catalytic activity">
    <reaction evidence="12">
        <text>tRNA(Cys) + L-cysteine + ATP = L-cysteinyl-tRNA(Cys) + AMP + diphosphate</text>
        <dbReference type="Rhea" id="RHEA:17773"/>
        <dbReference type="Rhea" id="RHEA-COMP:9661"/>
        <dbReference type="Rhea" id="RHEA-COMP:9679"/>
        <dbReference type="ChEBI" id="CHEBI:30616"/>
        <dbReference type="ChEBI" id="CHEBI:33019"/>
        <dbReference type="ChEBI" id="CHEBI:35235"/>
        <dbReference type="ChEBI" id="CHEBI:78442"/>
        <dbReference type="ChEBI" id="CHEBI:78517"/>
        <dbReference type="ChEBI" id="CHEBI:456215"/>
        <dbReference type="EC" id="6.1.1.16"/>
    </reaction>
</comment>
<gene>
    <name evidence="12" type="primary">cysS</name>
    <name evidence="14" type="ORF">DFR31_0578</name>
</gene>
<feature type="binding site" evidence="12">
    <location>
        <position position="28"/>
    </location>
    <ligand>
        <name>Zn(2+)</name>
        <dbReference type="ChEBI" id="CHEBI:29105"/>
    </ligand>
</feature>
<keyword evidence="4 12" id="KW-0963">Cytoplasm</keyword>
<dbReference type="SUPFAM" id="SSF52374">
    <property type="entry name" value="Nucleotidylyl transferase"/>
    <property type="match status" value="1"/>
</dbReference>
<dbReference type="InterPro" id="IPR014729">
    <property type="entry name" value="Rossmann-like_a/b/a_fold"/>
</dbReference>
<reference evidence="14 15" key="1">
    <citation type="submission" date="2018-10" db="EMBL/GenBank/DDBJ databases">
        <title>Genomic Encyclopedia of Type Strains, Phase IV (KMG-IV): sequencing the most valuable type-strain genomes for metagenomic binning, comparative biology and taxonomic classification.</title>
        <authorList>
            <person name="Goeker M."/>
        </authorList>
    </citation>
    <scope>NUCLEOTIDE SEQUENCE [LARGE SCALE GENOMIC DNA]</scope>
    <source>
        <strain evidence="14 15">DSM 12769</strain>
    </source>
</reference>
<evidence type="ECO:0000313" key="15">
    <source>
        <dbReference type="Proteomes" id="UP000275461"/>
    </source>
</evidence>
<keyword evidence="9 12" id="KW-0067">ATP-binding</keyword>
<feature type="binding site" evidence="12">
    <location>
        <position position="209"/>
    </location>
    <ligand>
        <name>Zn(2+)</name>
        <dbReference type="ChEBI" id="CHEBI:29105"/>
    </ligand>
</feature>
<organism evidence="14 15">
    <name type="scientific">Alkalispirillum mobile</name>
    <dbReference type="NCBI Taxonomy" id="85925"/>
    <lineage>
        <taxon>Bacteria</taxon>
        <taxon>Pseudomonadati</taxon>
        <taxon>Pseudomonadota</taxon>
        <taxon>Gammaproteobacteria</taxon>
        <taxon>Chromatiales</taxon>
        <taxon>Ectothiorhodospiraceae</taxon>
        <taxon>Alkalispirillum</taxon>
    </lineage>
</organism>
<dbReference type="PANTHER" id="PTHR10890:SF3">
    <property type="entry name" value="CYSTEINE--TRNA LIGASE, CYTOPLASMIC"/>
    <property type="match status" value="1"/>
</dbReference>
<keyword evidence="15" id="KW-1185">Reference proteome</keyword>
<dbReference type="Proteomes" id="UP000275461">
    <property type="component" value="Unassembled WGS sequence"/>
</dbReference>
<evidence type="ECO:0000259" key="13">
    <source>
        <dbReference type="SMART" id="SM00840"/>
    </source>
</evidence>
<dbReference type="NCBIfam" id="TIGR00435">
    <property type="entry name" value="cysS"/>
    <property type="match status" value="1"/>
</dbReference>
<keyword evidence="11 12" id="KW-0030">Aminoacyl-tRNA synthetase</keyword>
<dbReference type="GO" id="GO:0004817">
    <property type="term" value="F:cysteine-tRNA ligase activity"/>
    <property type="evidence" value="ECO:0007669"/>
    <property type="project" value="UniProtKB-UniRule"/>
</dbReference>
<dbReference type="Pfam" id="PF09190">
    <property type="entry name" value="DALR_2"/>
    <property type="match status" value="1"/>
</dbReference>
<dbReference type="EC" id="6.1.1.16" evidence="12"/>
<evidence type="ECO:0000256" key="8">
    <source>
        <dbReference type="ARBA" id="ARBA00022833"/>
    </source>
</evidence>
<dbReference type="CDD" id="cd00672">
    <property type="entry name" value="CysRS_core"/>
    <property type="match status" value="1"/>
</dbReference>
<evidence type="ECO:0000256" key="3">
    <source>
        <dbReference type="ARBA" id="ARBA00011245"/>
    </source>
</evidence>
<feature type="short sequence motif" description="'HIGH' region" evidence="12">
    <location>
        <begin position="30"/>
        <end position="40"/>
    </location>
</feature>
<evidence type="ECO:0000256" key="4">
    <source>
        <dbReference type="ARBA" id="ARBA00022490"/>
    </source>
</evidence>
<dbReference type="InterPro" id="IPR009080">
    <property type="entry name" value="tRNAsynth_Ia_anticodon-bd"/>
</dbReference>
<evidence type="ECO:0000256" key="2">
    <source>
        <dbReference type="ARBA" id="ARBA00005594"/>
    </source>
</evidence>
<dbReference type="FunFam" id="3.40.50.620:FF:000009">
    <property type="entry name" value="Cysteine--tRNA ligase"/>
    <property type="match status" value="1"/>
</dbReference>